<name>A0A8S1XCR3_PAROT</name>
<proteinExistence type="predicted"/>
<evidence type="ECO:0000313" key="1">
    <source>
        <dbReference type="EMBL" id="CAD8198571.1"/>
    </source>
</evidence>
<dbReference type="EMBL" id="CAJJDP010000117">
    <property type="protein sequence ID" value="CAD8198571.1"/>
    <property type="molecule type" value="Genomic_DNA"/>
</dbReference>
<comment type="caution">
    <text evidence="1">The sequence shown here is derived from an EMBL/GenBank/DDBJ whole genome shotgun (WGS) entry which is preliminary data.</text>
</comment>
<dbReference type="AlphaFoldDB" id="A0A8S1XCR3"/>
<accession>A0A8S1XCR3</accession>
<evidence type="ECO:0000313" key="2">
    <source>
        <dbReference type="Proteomes" id="UP000683925"/>
    </source>
</evidence>
<gene>
    <name evidence="1" type="ORF">POCTA_138.1.T1170076</name>
</gene>
<protein>
    <submittedName>
        <fullName evidence="1">Uncharacterized protein</fullName>
    </submittedName>
</protein>
<keyword evidence="2" id="KW-1185">Reference proteome</keyword>
<dbReference type="OrthoDB" id="7462577at2759"/>
<dbReference type="Proteomes" id="UP000683925">
    <property type="component" value="Unassembled WGS sequence"/>
</dbReference>
<reference evidence="1" key="1">
    <citation type="submission" date="2021-01" db="EMBL/GenBank/DDBJ databases">
        <authorList>
            <consortium name="Genoscope - CEA"/>
            <person name="William W."/>
        </authorList>
    </citation>
    <scope>NUCLEOTIDE SEQUENCE</scope>
</reference>
<organism evidence="1 2">
    <name type="scientific">Paramecium octaurelia</name>
    <dbReference type="NCBI Taxonomy" id="43137"/>
    <lineage>
        <taxon>Eukaryota</taxon>
        <taxon>Sar</taxon>
        <taxon>Alveolata</taxon>
        <taxon>Ciliophora</taxon>
        <taxon>Intramacronucleata</taxon>
        <taxon>Oligohymenophorea</taxon>
        <taxon>Peniculida</taxon>
        <taxon>Parameciidae</taxon>
        <taxon>Paramecium</taxon>
    </lineage>
</organism>
<sequence length="129" mass="15373">MIFQKQIQIIQSIHHNLLKYTFKRIQNYWQQLEFQYFGCYIYPNGFKENLNEVMKKSLGLRNNDLKSIVGMHQTIITAQTVGFKEYSIAINIIRYLSIWINGIRLPFRCSDKRVSLQSQHSCFYLSITL</sequence>